<dbReference type="Pfam" id="PF11992">
    <property type="entry name" value="TgpA_N"/>
    <property type="match status" value="1"/>
</dbReference>
<dbReference type="InterPro" id="IPR002931">
    <property type="entry name" value="Transglutaminase-like"/>
</dbReference>
<evidence type="ECO:0000256" key="1">
    <source>
        <dbReference type="SAM" id="Phobius"/>
    </source>
</evidence>
<dbReference type="SMART" id="SM00460">
    <property type="entry name" value="TGc"/>
    <property type="match status" value="1"/>
</dbReference>
<keyword evidence="1" id="KW-0472">Membrane</keyword>
<proteinExistence type="predicted"/>
<dbReference type="Gene3D" id="3.10.620.30">
    <property type="match status" value="1"/>
</dbReference>
<dbReference type="SUPFAM" id="SSF54001">
    <property type="entry name" value="Cysteine proteinases"/>
    <property type="match status" value="1"/>
</dbReference>
<organism evidence="3 4">
    <name type="scientific">Noviluteimonas caseinilytica</name>
    <dbReference type="NCBI Taxonomy" id="2675101"/>
    <lineage>
        <taxon>Bacteria</taxon>
        <taxon>Pseudomonadati</taxon>
        <taxon>Pseudomonadota</taxon>
        <taxon>Gammaproteobacteria</taxon>
        <taxon>Lysobacterales</taxon>
        <taxon>Lysobacteraceae</taxon>
        <taxon>Noviluteimonas</taxon>
    </lineage>
</organism>
<feature type="transmembrane region" description="Helical" evidence="1">
    <location>
        <begin position="32"/>
        <end position="65"/>
    </location>
</feature>
<dbReference type="Pfam" id="PF01841">
    <property type="entry name" value="Transglut_core"/>
    <property type="match status" value="1"/>
</dbReference>
<keyword evidence="4" id="KW-1185">Reference proteome</keyword>
<keyword evidence="1" id="KW-0812">Transmembrane</keyword>
<accession>A0ABM7Q234</accession>
<evidence type="ECO:0000313" key="3">
    <source>
        <dbReference type="EMBL" id="BCT91219.1"/>
    </source>
</evidence>
<feature type="transmembrane region" description="Helical" evidence="1">
    <location>
        <begin position="558"/>
        <end position="577"/>
    </location>
</feature>
<dbReference type="InterPro" id="IPR021878">
    <property type="entry name" value="TgpA_N"/>
</dbReference>
<dbReference type="PANTHER" id="PTHR42736:SF1">
    <property type="entry name" value="PROTEIN-GLUTAMINE GAMMA-GLUTAMYLTRANSFERASE"/>
    <property type="match status" value="1"/>
</dbReference>
<dbReference type="PANTHER" id="PTHR42736">
    <property type="entry name" value="PROTEIN-GLUTAMINE GAMMA-GLUTAMYLTRANSFERASE"/>
    <property type="match status" value="1"/>
</dbReference>
<gene>
    <name evidence="3" type="ORF">LYSCAS_02430</name>
</gene>
<feature type="transmembrane region" description="Helical" evidence="1">
    <location>
        <begin position="121"/>
        <end position="138"/>
    </location>
</feature>
<dbReference type="Proteomes" id="UP000681317">
    <property type="component" value="Chromosome"/>
</dbReference>
<dbReference type="EMBL" id="AP024545">
    <property type="protein sequence ID" value="BCT91219.1"/>
    <property type="molecule type" value="Genomic_DNA"/>
</dbReference>
<sequence>MNATVADLAPIARANTPAMAGTRLDARTRLGVLLAAGACVAPLLLQVPTTLALVITGVAIAMAFLSQRPPLPGWLRMVPALGLGAFVFSTMGVNFGRDTGCAMLAAMLAVKPLETNTLRDARSLLGFALFAPFATFLLDQGPLSLVLGLLAVVLVLAAMQRLSDVESDDARRPRTAWRRLRSVGWMLLLGLPLALAAFWLFPRLASPLWGVPDRAHVRPGLADSMTPGRWSDLLLDDTPAARVRFFGPVPPRDRMYFRGPVFMQYDGRTWSRAPLQSSYTAQPVRASGTAWDYELEFEPTDRRQLIALDVPLSPPPNAHFWSDRALRVERPLDSVTRWRMQSAPVATFEADLPRTLQLAALQLPQGFNPRTIALARQWRQDAGANDAAIVNRALSWIRRDFGYTLEVPITGRDAIDQFLFRDKKGYCEQFSSSFVVLMRAAGIPARVVAGYAGAELNTLGGYWLVRRSDAHAWAEVWLAGRGWVRIDPTAAVAPERVFDTIQDRARASGDLLANLQPMFDTGDWMVSTWNDFVLGFNADRQRRLLQPLGFDAVDPERLLLLFSLVAIAALAATVWLLSRDVRERDPLLRAWHRVGRRYAKLGLARAPHEPASEWTQRVHRARAGGDDALVALGARFSRRRYGPAREAGERLNALLRDLDKHRP</sequence>
<evidence type="ECO:0000259" key="2">
    <source>
        <dbReference type="SMART" id="SM00460"/>
    </source>
</evidence>
<feature type="transmembrane region" description="Helical" evidence="1">
    <location>
        <begin position="183"/>
        <end position="201"/>
    </location>
</feature>
<dbReference type="InterPro" id="IPR052901">
    <property type="entry name" value="Bact_TGase-like"/>
</dbReference>
<feature type="transmembrane region" description="Helical" evidence="1">
    <location>
        <begin position="144"/>
        <end position="162"/>
    </location>
</feature>
<feature type="domain" description="Transglutaminase-like" evidence="2">
    <location>
        <begin position="419"/>
        <end position="490"/>
    </location>
</feature>
<reference evidence="3 4" key="1">
    <citation type="submission" date="2021-03" db="EMBL/GenBank/DDBJ databases">
        <title>Complete Genome Sequences of Two Lysobacter Strains Isolated from Sea Water (Lysobacter caseinilyticus) and Soil (Lysobacter helvus) in South Korea.</title>
        <authorList>
            <person name="Watanabe Y."/>
            <person name="Arakawa K."/>
        </authorList>
    </citation>
    <scope>NUCLEOTIDE SEQUENCE [LARGE SCALE GENOMIC DNA]</scope>
    <source>
        <strain evidence="3 4">KVB24</strain>
    </source>
</reference>
<keyword evidence="1" id="KW-1133">Transmembrane helix</keyword>
<feature type="transmembrane region" description="Helical" evidence="1">
    <location>
        <begin position="85"/>
        <end position="109"/>
    </location>
</feature>
<protein>
    <submittedName>
        <fullName evidence="3">Membrane protein</fullName>
    </submittedName>
</protein>
<evidence type="ECO:0000313" key="4">
    <source>
        <dbReference type="Proteomes" id="UP000681317"/>
    </source>
</evidence>
<name>A0ABM7Q234_9GAMM</name>
<dbReference type="InterPro" id="IPR038765">
    <property type="entry name" value="Papain-like_cys_pep_sf"/>
</dbReference>